<dbReference type="InterPro" id="IPR023343">
    <property type="entry name" value="Penicillin_amidase_dom1"/>
</dbReference>
<protein>
    <submittedName>
        <fullName evidence="3">Penicillin acylase family protein</fullName>
    </submittedName>
</protein>
<dbReference type="EMBL" id="SRPG01000090">
    <property type="protein sequence ID" value="TGN60438.1"/>
    <property type="molecule type" value="Genomic_DNA"/>
</dbReference>
<reference evidence="3 4" key="1">
    <citation type="submission" date="2019-03" db="EMBL/GenBank/DDBJ databases">
        <authorList>
            <person name="Li J."/>
        </authorList>
    </citation>
    <scope>NUCLEOTIDE SEQUENCE [LARGE SCALE GENOMIC DNA]</scope>
    <source>
        <strain evidence="3 4">3058</strain>
    </source>
</reference>
<name>A0A4Z1C3A4_9RHOB</name>
<feature type="non-terminal residue" evidence="3">
    <location>
        <position position="219"/>
    </location>
</feature>
<evidence type="ECO:0000313" key="3">
    <source>
        <dbReference type="EMBL" id="TGN60438.1"/>
    </source>
</evidence>
<sequence length="219" mass="23788">MLILFRWLLRLTVGLIVLMVLAAVLIWYFAIRSLPDYTASHAVEGISAPVEIVRSTENVPHIFGATDEDVFFALGLAHAQDRLFQMTMLRRAAQGRLAEIQGPRALPADDLIRRMGLYRHAQASLEVQDAPTRAALSAYAAGVNRWIGIVNEGAMGRGAPEFFLVPDVITFWQPADSLAILKLLAAAGSHAAADEILRARLSLAWPEGGPQILARAGVA</sequence>
<keyword evidence="2" id="KW-0472">Membrane</keyword>
<dbReference type="Pfam" id="PF01804">
    <property type="entry name" value="Penicil_amidase"/>
    <property type="match status" value="1"/>
</dbReference>
<organism evidence="3 4">
    <name type="scientific">Paracoccus liaowanqingii</name>
    <dbReference type="NCBI Taxonomy" id="2560053"/>
    <lineage>
        <taxon>Bacteria</taxon>
        <taxon>Pseudomonadati</taxon>
        <taxon>Pseudomonadota</taxon>
        <taxon>Alphaproteobacteria</taxon>
        <taxon>Rhodobacterales</taxon>
        <taxon>Paracoccaceae</taxon>
        <taxon>Paracoccus</taxon>
    </lineage>
</organism>
<gene>
    <name evidence="3" type="ORF">E4L95_10760</name>
</gene>
<dbReference type="PANTHER" id="PTHR34218:SF4">
    <property type="entry name" value="ACYL-HOMOSERINE LACTONE ACYLASE QUIP"/>
    <property type="match status" value="1"/>
</dbReference>
<accession>A0A4Z1C3A4</accession>
<dbReference type="RefSeq" id="WP_135817623.1">
    <property type="nucleotide sequence ID" value="NZ_SRPG01000090.1"/>
</dbReference>
<dbReference type="GO" id="GO:0016811">
    <property type="term" value="F:hydrolase activity, acting on carbon-nitrogen (but not peptide) bonds, in linear amides"/>
    <property type="evidence" value="ECO:0007669"/>
    <property type="project" value="InterPro"/>
</dbReference>
<keyword evidence="4" id="KW-1185">Reference proteome</keyword>
<comment type="similarity">
    <text evidence="1">Belongs to the peptidase S45 family.</text>
</comment>
<evidence type="ECO:0000256" key="1">
    <source>
        <dbReference type="ARBA" id="ARBA00006586"/>
    </source>
</evidence>
<dbReference type="Gene3D" id="1.10.439.10">
    <property type="entry name" value="Penicillin Amidohydrolase, domain 1"/>
    <property type="match status" value="1"/>
</dbReference>
<dbReference type="AlphaFoldDB" id="A0A4Z1C3A4"/>
<keyword evidence="2" id="KW-0812">Transmembrane</keyword>
<evidence type="ECO:0000313" key="4">
    <source>
        <dbReference type="Proteomes" id="UP000297972"/>
    </source>
</evidence>
<proteinExistence type="inferred from homology"/>
<dbReference type="GO" id="GO:0017000">
    <property type="term" value="P:antibiotic biosynthetic process"/>
    <property type="evidence" value="ECO:0007669"/>
    <property type="project" value="InterPro"/>
</dbReference>
<feature type="transmembrane region" description="Helical" evidence="2">
    <location>
        <begin position="7"/>
        <end position="30"/>
    </location>
</feature>
<dbReference type="Proteomes" id="UP000297972">
    <property type="component" value="Unassembled WGS sequence"/>
</dbReference>
<dbReference type="PANTHER" id="PTHR34218">
    <property type="entry name" value="PEPTIDASE S45 PENICILLIN AMIDASE"/>
    <property type="match status" value="1"/>
</dbReference>
<dbReference type="InterPro" id="IPR029055">
    <property type="entry name" value="Ntn_hydrolases_N"/>
</dbReference>
<comment type="caution">
    <text evidence="3">The sequence shown here is derived from an EMBL/GenBank/DDBJ whole genome shotgun (WGS) entry which is preliminary data.</text>
</comment>
<dbReference type="InterPro" id="IPR002692">
    <property type="entry name" value="S45"/>
</dbReference>
<keyword evidence="2" id="KW-1133">Transmembrane helix</keyword>
<dbReference type="SUPFAM" id="SSF56235">
    <property type="entry name" value="N-terminal nucleophile aminohydrolases (Ntn hydrolases)"/>
    <property type="match status" value="1"/>
</dbReference>
<dbReference type="OrthoDB" id="9760084at2"/>
<evidence type="ECO:0000256" key="2">
    <source>
        <dbReference type="SAM" id="Phobius"/>
    </source>
</evidence>